<reference evidence="2 3" key="1">
    <citation type="submission" date="2020-05" db="EMBL/GenBank/DDBJ databases">
        <title>Identification and distribution of gene clusters putatively required for synthesis of sphingolipid metabolism inhibitors in phylogenetically diverse species of the filamentous fungus Fusarium.</title>
        <authorList>
            <person name="Kim H.-S."/>
            <person name="Busman M."/>
            <person name="Brown D.W."/>
            <person name="Divon H."/>
            <person name="Uhlig S."/>
            <person name="Proctor R.H."/>
        </authorList>
    </citation>
    <scope>NUCLEOTIDE SEQUENCE [LARGE SCALE GENOMIC DNA]</scope>
    <source>
        <strain evidence="2 3">NRRL 66333</strain>
    </source>
</reference>
<dbReference type="AlphaFoldDB" id="A0A8H5QG59"/>
<evidence type="ECO:0000313" key="3">
    <source>
        <dbReference type="Proteomes" id="UP000547976"/>
    </source>
</evidence>
<accession>A0A8H5QG59</accession>
<feature type="compositionally biased region" description="Polar residues" evidence="1">
    <location>
        <begin position="292"/>
        <end position="309"/>
    </location>
</feature>
<comment type="caution">
    <text evidence="2">The sequence shown here is derived from an EMBL/GenBank/DDBJ whole genome shotgun (WGS) entry which is preliminary data.</text>
</comment>
<dbReference type="Proteomes" id="UP000547976">
    <property type="component" value="Unassembled WGS sequence"/>
</dbReference>
<sequence>MGGKAFAHADPPLETPRMSHAAYLEAKNTVIRRLSKKFHWINVPMEGPGKEDHGDVDVLVCEMNGIDIFKENVLDAISDALGAESRIIEGGDSHFAAHFAIPWPEHIPPPQAKGNATLRPPIVSITPPSPPGPSARSARSTLTITPGNLFKPSGDAPTVPILSTTARKPPLDSTLPSPFGPHPNPLGSNPALYIKEASSPDAEPSAAEDSKSTEQTDATATGSQTKPSSNDSDGVSITSSERSQASAATTPETGKWGTLSYIKRKLKTGDSSSRSFSLSTMFKRDKSGRDSVASNSTRGTLEKINSSFSEPGATLPAVTGHGTFKIKRRTVPKSILTDNPFIPLPSGPVHDNPIRDSPRVFIQVDVRYCISKKQAKYLRFFESHGDFWQIVGSIIRPYGLTMDDKGLHIRVEEGEKINRKKAKILLTSKPDVILTFLGLPVAEYWRPFATTDAMFEYIIKCPMFSLPRRSTFEEGTGLGTANDRRRMASRPVYREWVQEFKPRLLEKGRYFENPLTRDDIREKAFNTFAIKSEYHARVRSFIQKSQRDKLLKYIRSLVPLADDSTPAKQRRSKTIKAMSAIVLDGIDASEYGIAAPSNLLLGNGTWDMERTEDWIRTKVHFVGRYANMTPAEKEKLRAESAKRKAERG</sequence>
<name>A0A8H5QG59_GIBSU</name>
<evidence type="ECO:0000256" key="1">
    <source>
        <dbReference type="SAM" id="MobiDB-lite"/>
    </source>
</evidence>
<feature type="compositionally biased region" description="Polar residues" evidence="1">
    <location>
        <begin position="215"/>
        <end position="252"/>
    </location>
</feature>
<dbReference type="EMBL" id="JAAOAV010000004">
    <property type="protein sequence ID" value="KAF5613221.1"/>
    <property type="molecule type" value="Genomic_DNA"/>
</dbReference>
<proteinExistence type="predicted"/>
<organism evidence="2 3">
    <name type="scientific">Gibberella subglutinans</name>
    <name type="common">Fusarium subglutinans</name>
    <dbReference type="NCBI Taxonomy" id="42677"/>
    <lineage>
        <taxon>Eukaryota</taxon>
        <taxon>Fungi</taxon>
        <taxon>Dikarya</taxon>
        <taxon>Ascomycota</taxon>
        <taxon>Pezizomycotina</taxon>
        <taxon>Sordariomycetes</taxon>
        <taxon>Hypocreomycetidae</taxon>
        <taxon>Hypocreales</taxon>
        <taxon>Nectriaceae</taxon>
        <taxon>Fusarium</taxon>
        <taxon>Fusarium fujikuroi species complex</taxon>
    </lineage>
</organism>
<evidence type="ECO:0000313" key="2">
    <source>
        <dbReference type="EMBL" id="KAF5613221.1"/>
    </source>
</evidence>
<dbReference type="GeneID" id="59322749"/>
<feature type="region of interest" description="Disordered" evidence="1">
    <location>
        <begin position="120"/>
        <end position="253"/>
    </location>
</feature>
<feature type="region of interest" description="Disordered" evidence="1">
    <location>
        <begin position="270"/>
        <end position="314"/>
    </location>
</feature>
<keyword evidence="3" id="KW-1185">Reference proteome</keyword>
<dbReference type="OrthoDB" id="4708870at2759"/>
<feature type="compositionally biased region" description="Low complexity" evidence="1">
    <location>
        <begin position="196"/>
        <end position="207"/>
    </location>
</feature>
<protein>
    <submittedName>
        <fullName evidence="2">Uncharacterized protein</fullName>
    </submittedName>
</protein>
<gene>
    <name evidence="2" type="ORF">FSUBG_951</name>
</gene>
<dbReference type="RefSeq" id="XP_036543537.1">
    <property type="nucleotide sequence ID" value="XM_036688031.1"/>
</dbReference>